<reference evidence="12 13" key="1">
    <citation type="submission" date="2017-07" db="EMBL/GenBank/DDBJ databases">
        <title>The genome sequence of Paludifilum halophilum highlights mechanisms for microbial adaptation to high salt environemnts.</title>
        <authorList>
            <person name="Belbahri L."/>
        </authorList>
    </citation>
    <scope>NUCLEOTIDE SEQUENCE [LARGE SCALE GENOMIC DNA]</scope>
    <source>
        <strain evidence="12 13">DSM 102817</strain>
    </source>
</reference>
<evidence type="ECO:0000256" key="3">
    <source>
        <dbReference type="ARBA" id="ARBA00012756"/>
    </source>
</evidence>
<dbReference type="Gene3D" id="3.20.20.80">
    <property type="entry name" value="Glycosidases"/>
    <property type="match status" value="1"/>
</dbReference>
<feature type="binding site" evidence="9">
    <location>
        <position position="156"/>
    </location>
    <ligand>
        <name>Zn(2+)</name>
        <dbReference type="ChEBI" id="CHEBI:29105"/>
    </ligand>
</feature>
<evidence type="ECO:0000256" key="5">
    <source>
        <dbReference type="ARBA" id="ARBA00023295"/>
    </source>
</evidence>
<sequence length="676" mass="78186">MINEALPKIWYGGDYNPEQWDDPAVWDEDIRMFKLAGIDVATLNVFSWALNQPDEETYDFTWLDETMDRLYRNGIYTCLATSTAAHPPWMARKYPDVLRVDFYGRKRSYGGRHNSCPNSPTYRKYSRRMADRLAEQYKNHPGVLIWHVSNEYGGYCYCDRCAQAFRDWLKERYTDLDRLNKVWNTRFWGHTFYDWEEIVPPYALSEEEEYNRTNFQGISLDYRRFMSDSLLDCYRAEYKAIKRHTPHIPVTTNLMGTYPELDYFKWAKDLDVVSWDNYPSIDTPVSYTAMVHDLMRGLKSGQPFMLMEQTPSQQNWQPYNSLKRPGVMRLWSYQAVAHGADTVMFFQLRRSIGACEKFHGAVIEHAGHEHTRVFRECADLGQELHRLSDQLLDSRIEAKVAIVFDWENRWAVDLSSGPSVALRYEQEVHKYYDALYQFNIPVDMISVEEDLDSYSIVIAPVLYMVKPGYAEKVESFVNSGGTFVTTFFSGIVDENDRVVTGGYPGELRRVMGIWAEEIDALYPEEKNQIVMKQAKGNLRGTYECGLLCDLIHAEGAEVVAEYGDDFYQGMPVLTKNRWGGGTAWYVASSPETSFLKDFLSTLCDEKGIQPLLKTPSGVEVSERRKKEQPILFVLNHRPEMATIHLGERPWIDLLSRQTVTGSVSLPGKDVMILSGF</sequence>
<evidence type="ECO:0000256" key="6">
    <source>
        <dbReference type="PIRNR" id="PIRNR001084"/>
    </source>
</evidence>
<dbReference type="InterPro" id="IPR029062">
    <property type="entry name" value="Class_I_gatase-like"/>
</dbReference>
<dbReference type="InterPro" id="IPR003476">
    <property type="entry name" value="Glyco_hydro_42"/>
</dbReference>
<proteinExistence type="inferred from homology"/>
<dbReference type="Pfam" id="PF08532">
    <property type="entry name" value="Glyco_hydro_42M"/>
    <property type="match status" value="1"/>
</dbReference>
<feature type="domain" description="Glycoside hydrolase family 42 N-terminal" evidence="10">
    <location>
        <begin position="14"/>
        <end position="386"/>
    </location>
</feature>
<name>A0A235B6D7_9BACL</name>
<comment type="caution">
    <text evidence="12">The sequence shown here is derived from an EMBL/GenBank/DDBJ whole genome shotgun (WGS) entry which is preliminary data.</text>
</comment>
<comment type="catalytic activity">
    <reaction evidence="1 6">
        <text>Hydrolysis of terminal non-reducing beta-D-galactose residues in beta-D-galactosides.</text>
        <dbReference type="EC" id="3.2.1.23"/>
    </reaction>
</comment>
<protein>
    <recommendedName>
        <fullName evidence="3 6">Beta-galactosidase</fullName>
        <shortName evidence="6">Beta-gal</shortName>
        <ecNumber evidence="3 6">3.2.1.23</ecNumber>
    </recommendedName>
</protein>
<dbReference type="InterPro" id="IPR013780">
    <property type="entry name" value="Glyco_hydro_b"/>
</dbReference>
<evidence type="ECO:0000256" key="8">
    <source>
        <dbReference type="PIRSR" id="PIRSR001084-2"/>
    </source>
</evidence>
<dbReference type="Gene3D" id="3.40.50.880">
    <property type="match status" value="1"/>
</dbReference>
<dbReference type="CDD" id="cd03143">
    <property type="entry name" value="A4_beta-galactosidase_middle_domain"/>
    <property type="match status" value="1"/>
</dbReference>
<evidence type="ECO:0000256" key="9">
    <source>
        <dbReference type="PIRSR" id="PIRSR001084-3"/>
    </source>
</evidence>
<gene>
    <name evidence="12" type="ORF">CHM34_12280</name>
</gene>
<keyword evidence="13" id="KW-1185">Reference proteome</keyword>
<dbReference type="InterPro" id="IPR017853">
    <property type="entry name" value="GH"/>
</dbReference>
<feature type="binding site" evidence="9">
    <location>
        <position position="116"/>
    </location>
    <ligand>
        <name>Zn(2+)</name>
        <dbReference type="ChEBI" id="CHEBI:29105"/>
    </ligand>
</feature>
<dbReference type="EMBL" id="NOWF01000007">
    <property type="protein sequence ID" value="OYD07165.1"/>
    <property type="molecule type" value="Genomic_DNA"/>
</dbReference>
<evidence type="ECO:0000256" key="2">
    <source>
        <dbReference type="ARBA" id="ARBA00005940"/>
    </source>
</evidence>
<feature type="binding site" evidence="9">
    <location>
        <position position="158"/>
    </location>
    <ligand>
        <name>Zn(2+)</name>
        <dbReference type="ChEBI" id="CHEBI:29105"/>
    </ligand>
</feature>
<feature type="binding site" evidence="8">
    <location>
        <position position="150"/>
    </location>
    <ligand>
        <name>substrate</name>
    </ligand>
</feature>
<dbReference type="AlphaFoldDB" id="A0A235B6D7"/>
<evidence type="ECO:0000259" key="11">
    <source>
        <dbReference type="Pfam" id="PF08532"/>
    </source>
</evidence>
<keyword evidence="5 6" id="KW-0326">Glycosidase</keyword>
<evidence type="ECO:0000256" key="7">
    <source>
        <dbReference type="PIRSR" id="PIRSR001084-1"/>
    </source>
</evidence>
<dbReference type="SUPFAM" id="SSF51445">
    <property type="entry name" value="(Trans)glycosidases"/>
    <property type="match status" value="1"/>
</dbReference>
<keyword evidence="9" id="KW-0862">Zinc</keyword>
<dbReference type="PANTHER" id="PTHR36447:SF1">
    <property type="entry name" value="BETA-GALACTOSIDASE GANA"/>
    <property type="match status" value="1"/>
</dbReference>
<evidence type="ECO:0000313" key="12">
    <source>
        <dbReference type="EMBL" id="OYD07165.1"/>
    </source>
</evidence>
<dbReference type="GO" id="GO:0005975">
    <property type="term" value="P:carbohydrate metabolic process"/>
    <property type="evidence" value="ECO:0007669"/>
    <property type="project" value="InterPro"/>
</dbReference>
<feature type="binding site" evidence="8">
    <location>
        <position position="112"/>
    </location>
    <ligand>
        <name>substrate</name>
    </ligand>
</feature>
<dbReference type="PIRSF" id="PIRSF001084">
    <property type="entry name" value="B-galactosidase"/>
    <property type="match status" value="1"/>
</dbReference>
<dbReference type="PANTHER" id="PTHR36447">
    <property type="entry name" value="BETA-GALACTOSIDASE GANA"/>
    <property type="match status" value="1"/>
</dbReference>
<feature type="binding site" evidence="8">
    <location>
        <position position="316"/>
    </location>
    <ligand>
        <name>substrate</name>
    </ligand>
</feature>
<keyword evidence="9" id="KW-0479">Metal-binding</keyword>
<dbReference type="InterPro" id="IPR013738">
    <property type="entry name" value="Beta_galactosidase_Trimer"/>
</dbReference>
<keyword evidence="4 6" id="KW-0378">Hydrolase</keyword>
<feature type="active site" description="Nucleophile" evidence="7">
    <location>
        <position position="308"/>
    </location>
</feature>
<dbReference type="Gene3D" id="2.60.40.1180">
    <property type="entry name" value="Golgi alpha-mannosidase II"/>
    <property type="match status" value="1"/>
</dbReference>
<evidence type="ECO:0000256" key="4">
    <source>
        <dbReference type="ARBA" id="ARBA00022801"/>
    </source>
</evidence>
<dbReference type="OrthoDB" id="9800974at2"/>
<evidence type="ECO:0000313" key="13">
    <source>
        <dbReference type="Proteomes" id="UP000215459"/>
    </source>
</evidence>
<evidence type="ECO:0000256" key="1">
    <source>
        <dbReference type="ARBA" id="ARBA00001412"/>
    </source>
</evidence>
<comment type="similarity">
    <text evidence="2 6">Belongs to the glycosyl hydrolase 42 family.</text>
</comment>
<dbReference type="GO" id="GO:0004565">
    <property type="term" value="F:beta-galactosidase activity"/>
    <property type="evidence" value="ECO:0007669"/>
    <property type="project" value="UniProtKB-EC"/>
</dbReference>
<dbReference type="InterPro" id="IPR013529">
    <property type="entry name" value="Glyco_hydro_42_N"/>
</dbReference>
<dbReference type="RefSeq" id="WP_094264908.1">
    <property type="nucleotide sequence ID" value="NZ_NOWF01000007.1"/>
</dbReference>
<feature type="domain" description="Beta-galactosidase trimerisation" evidence="11">
    <location>
        <begin position="398"/>
        <end position="608"/>
    </location>
</feature>
<dbReference type="GO" id="GO:0009341">
    <property type="term" value="C:beta-galactosidase complex"/>
    <property type="evidence" value="ECO:0007669"/>
    <property type="project" value="InterPro"/>
</dbReference>
<dbReference type="GO" id="GO:0046872">
    <property type="term" value="F:metal ion binding"/>
    <property type="evidence" value="ECO:0007669"/>
    <property type="project" value="UniProtKB-KW"/>
</dbReference>
<feature type="active site" description="Proton donor" evidence="7">
    <location>
        <position position="151"/>
    </location>
</feature>
<organism evidence="12 13">
    <name type="scientific">Paludifilum halophilum</name>
    <dbReference type="NCBI Taxonomy" id="1642702"/>
    <lineage>
        <taxon>Bacteria</taxon>
        <taxon>Bacillati</taxon>
        <taxon>Bacillota</taxon>
        <taxon>Bacilli</taxon>
        <taxon>Bacillales</taxon>
        <taxon>Thermoactinomycetaceae</taxon>
        <taxon>Paludifilum</taxon>
    </lineage>
</organism>
<accession>A0A235B6D7</accession>
<evidence type="ECO:0000259" key="10">
    <source>
        <dbReference type="Pfam" id="PF02449"/>
    </source>
</evidence>
<dbReference type="Proteomes" id="UP000215459">
    <property type="component" value="Unassembled WGS sequence"/>
</dbReference>
<dbReference type="Pfam" id="PF02449">
    <property type="entry name" value="Glyco_hydro_42"/>
    <property type="match status" value="1"/>
</dbReference>
<dbReference type="SUPFAM" id="SSF52317">
    <property type="entry name" value="Class I glutamine amidotransferase-like"/>
    <property type="match status" value="1"/>
</dbReference>
<dbReference type="EC" id="3.2.1.23" evidence="3 6"/>
<feature type="binding site" evidence="9">
    <location>
        <position position="161"/>
    </location>
    <ligand>
        <name>Zn(2+)</name>
        <dbReference type="ChEBI" id="CHEBI:29105"/>
    </ligand>
</feature>